<comment type="caution">
    <text evidence="3">The sequence shown here is derived from an EMBL/GenBank/DDBJ whole genome shotgun (WGS) entry which is preliminary data.</text>
</comment>
<dbReference type="Pfam" id="PF13581">
    <property type="entry name" value="HATPase_c_2"/>
    <property type="match status" value="1"/>
</dbReference>
<organism evidence="3 4">
    <name type="scientific">Sphaerisporangium rhizosphaerae</name>
    <dbReference type="NCBI Taxonomy" id="2269375"/>
    <lineage>
        <taxon>Bacteria</taxon>
        <taxon>Bacillati</taxon>
        <taxon>Actinomycetota</taxon>
        <taxon>Actinomycetes</taxon>
        <taxon>Streptosporangiales</taxon>
        <taxon>Streptosporangiaceae</taxon>
        <taxon>Sphaerisporangium</taxon>
    </lineage>
</organism>
<evidence type="ECO:0000259" key="2">
    <source>
        <dbReference type="Pfam" id="PF13581"/>
    </source>
</evidence>
<dbReference type="InterPro" id="IPR036890">
    <property type="entry name" value="HATPase_C_sf"/>
</dbReference>
<feature type="domain" description="Histidine kinase/HSP90-like ATPase" evidence="2">
    <location>
        <begin position="33"/>
        <end position="130"/>
    </location>
</feature>
<evidence type="ECO:0000256" key="1">
    <source>
        <dbReference type="ARBA" id="ARBA00022527"/>
    </source>
</evidence>
<dbReference type="EMBL" id="JBHTCG010000005">
    <property type="protein sequence ID" value="MFC7382361.1"/>
    <property type="molecule type" value="Genomic_DNA"/>
</dbReference>
<name>A0ABW2NY81_9ACTN</name>
<keyword evidence="1" id="KW-0723">Serine/threonine-protein kinase</keyword>
<dbReference type="GO" id="GO:0005524">
    <property type="term" value="F:ATP binding"/>
    <property type="evidence" value="ECO:0007669"/>
    <property type="project" value="UniProtKB-KW"/>
</dbReference>
<gene>
    <name evidence="3" type="ORF">ACFQSB_09125</name>
</gene>
<dbReference type="PANTHER" id="PTHR35526">
    <property type="entry name" value="ANTI-SIGMA-F FACTOR RSBW-RELATED"/>
    <property type="match status" value="1"/>
</dbReference>
<dbReference type="PANTHER" id="PTHR35526:SF3">
    <property type="entry name" value="ANTI-SIGMA-F FACTOR RSBW"/>
    <property type="match status" value="1"/>
</dbReference>
<keyword evidence="4" id="KW-1185">Reference proteome</keyword>
<dbReference type="SUPFAM" id="SSF55874">
    <property type="entry name" value="ATPase domain of HSP90 chaperone/DNA topoisomerase II/histidine kinase"/>
    <property type="match status" value="1"/>
</dbReference>
<protein>
    <submittedName>
        <fullName evidence="3">ATP-binding protein</fullName>
    </submittedName>
</protein>
<sequence length="134" mass="14545">MTGIDLLGTAELLGRASSVAIARVYVRGVLLAGGRQSVDDVELLVGELVANAVKHSDSGGRSAGMVRLRVYDNGRRVRVEVTDEGSDRTIPQVPAQVSPFSEGGRGLWLVRELSTAWGWRQEGRGRTVWFDLEP</sequence>
<evidence type="ECO:0000313" key="4">
    <source>
        <dbReference type="Proteomes" id="UP001596496"/>
    </source>
</evidence>
<reference evidence="4" key="1">
    <citation type="journal article" date="2019" name="Int. J. Syst. Evol. Microbiol.">
        <title>The Global Catalogue of Microorganisms (GCM) 10K type strain sequencing project: providing services to taxonomists for standard genome sequencing and annotation.</title>
        <authorList>
            <consortium name="The Broad Institute Genomics Platform"/>
            <consortium name="The Broad Institute Genome Sequencing Center for Infectious Disease"/>
            <person name="Wu L."/>
            <person name="Ma J."/>
        </authorList>
    </citation>
    <scope>NUCLEOTIDE SEQUENCE [LARGE SCALE GENOMIC DNA]</scope>
    <source>
        <strain evidence="4">CECT 7649</strain>
    </source>
</reference>
<keyword evidence="3" id="KW-0067">ATP-binding</keyword>
<dbReference type="Proteomes" id="UP001596496">
    <property type="component" value="Unassembled WGS sequence"/>
</dbReference>
<accession>A0ABW2NY81</accession>
<keyword evidence="1" id="KW-0418">Kinase</keyword>
<dbReference type="InterPro" id="IPR003594">
    <property type="entry name" value="HATPase_dom"/>
</dbReference>
<dbReference type="RefSeq" id="WP_380825582.1">
    <property type="nucleotide sequence ID" value="NZ_JBHTCG010000005.1"/>
</dbReference>
<keyword evidence="3" id="KW-0547">Nucleotide-binding</keyword>
<keyword evidence="1" id="KW-0808">Transferase</keyword>
<dbReference type="CDD" id="cd16936">
    <property type="entry name" value="HATPase_RsbW-like"/>
    <property type="match status" value="1"/>
</dbReference>
<dbReference type="InterPro" id="IPR050267">
    <property type="entry name" value="Anti-sigma-factor_SerPK"/>
</dbReference>
<dbReference type="Gene3D" id="3.30.565.10">
    <property type="entry name" value="Histidine kinase-like ATPase, C-terminal domain"/>
    <property type="match status" value="1"/>
</dbReference>
<proteinExistence type="predicted"/>
<evidence type="ECO:0000313" key="3">
    <source>
        <dbReference type="EMBL" id="MFC7382361.1"/>
    </source>
</evidence>